<sequence length="560" mass="64148">MIIVIYLHNKKIKTKNISNSIGKFAAEHLLKTSEYDFNINQVDTYIKTIADDDFLLYKDDPKNYYNDKNKLINEHVQFQQFYIITIKAPIKCVLSLDYTIKYTDNNTSAYIILNPDSHIPYKTYKPKEIYLLLLKELNKIKAQNKILVNIFDNQMKDKLKAFTKHLYQGKFSKKIKIPLFDGIEPEISRNSKLIMHFLKKQNNHQVAEVNEGEVLVEFIKPIFGKNGLNAFGEIITNNYSNNKDDLEADIDSDTIEIIEDEKTKIYKSKIKGYVQFNKKELYIDNKLKISKLSRVQNALAKDEDNNIEVTVSQNDTSIDSIGEGVRLTSESIHINGHIGAKSVLEAVNLKIDGATHTESIQKAKFADINRHKGKLRCHKAKIKLLEGGVIHATHVEVEASLGGTIYAEDVIIGHVKNNLKVYASNSITIRLVSGEDNLFKINYRDIPTLNSKLNFLDKEIEDLKYTLDGALKHTQSQVPILKDKIKKLQNQKYKIVNSAKSAKITITEPLKGLNTITFTLNDKDELTYKTDARLYKPFYIEESEDYIILHPTNKKIPTES</sequence>
<dbReference type="Pfam" id="PF20250">
    <property type="entry name" value="FapA_N"/>
    <property type="match status" value="1"/>
</dbReference>
<evidence type="ECO:0000259" key="1">
    <source>
        <dbReference type="Pfam" id="PF20250"/>
    </source>
</evidence>
<feature type="domain" description="Flagellar Assembly Protein A N-terminal region" evidence="1">
    <location>
        <begin position="100"/>
        <end position="278"/>
    </location>
</feature>
<evidence type="ECO:0000313" key="2">
    <source>
        <dbReference type="EMBL" id="QOY51524.1"/>
    </source>
</evidence>
<accession>A0A7S7RMG4</accession>
<dbReference type="EMBL" id="CP054492">
    <property type="protein sequence ID" value="QOY51524.1"/>
    <property type="molecule type" value="Genomic_DNA"/>
</dbReference>
<protein>
    <submittedName>
        <fullName evidence="2">DUF342 domain-containing protein</fullName>
    </submittedName>
</protein>
<evidence type="ECO:0000313" key="3">
    <source>
        <dbReference type="Proteomes" id="UP000593994"/>
    </source>
</evidence>
<organism evidence="2 3">
    <name type="scientific">Candidatus Sulfurimonas baltica</name>
    <dbReference type="NCBI Taxonomy" id="2740404"/>
    <lineage>
        <taxon>Bacteria</taxon>
        <taxon>Pseudomonadati</taxon>
        <taxon>Campylobacterota</taxon>
        <taxon>Epsilonproteobacteria</taxon>
        <taxon>Campylobacterales</taxon>
        <taxon>Sulfurimonadaceae</taxon>
        <taxon>Sulfurimonas</taxon>
    </lineage>
</organism>
<proteinExistence type="predicted"/>
<dbReference type="AlphaFoldDB" id="A0A7S7RMG4"/>
<gene>
    <name evidence="2" type="ORF">HUE88_10440</name>
</gene>
<dbReference type="KEGG" id="sbal:HUE88_10440"/>
<dbReference type="InterPro" id="IPR046866">
    <property type="entry name" value="FapA_N"/>
</dbReference>
<keyword evidence="3" id="KW-1185">Reference proteome</keyword>
<dbReference type="Proteomes" id="UP000593994">
    <property type="component" value="Chromosome"/>
</dbReference>
<name>A0A7S7RMG4_9BACT</name>
<reference evidence="2 3" key="1">
    <citation type="submission" date="2020-05" db="EMBL/GenBank/DDBJ databases">
        <title>Sulfurimonas marisnigri, sp. nov., and Sulfurimonas baltica, sp. nov., manganese oxide reducing chemolithoautotrophs of the class Epsilonproteobacteria isolated from the pelagic redoxclines of the Black and Baltic Seas and emended description of the genus Sulfurimonas.</title>
        <authorList>
            <person name="Henkel J.V."/>
            <person name="Laudan C."/>
            <person name="Werner J."/>
            <person name="Neu T."/>
            <person name="Plewe S."/>
            <person name="Sproer C."/>
            <person name="Bunk B."/>
            <person name="Schulz-Vogt H.N."/>
        </authorList>
    </citation>
    <scope>NUCLEOTIDE SEQUENCE [LARGE SCALE GENOMIC DNA]</scope>
    <source>
        <strain evidence="2 3">GD2</strain>
    </source>
</reference>